<organism evidence="2 3">
    <name type="scientific">Podospora fimiseda</name>
    <dbReference type="NCBI Taxonomy" id="252190"/>
    <lineage>
        <taxon>Eukaryota</taxon>
        <taxon>Fungi</taxon>
        <taxon>Dikarya</taxon>
        <taxon>Ascomycota</taxon>
        <taxon>Pezizomycotina</taxon>
        <taxon>Sordariomycetes</taxon>
        <taxon>Sordariomycetidae</taxon>
        <taxon>Sordariales</taxon>
        <taxon>Podosporaceae</taxon>
        <taxon>Podospora</taxon>
    </lineage>
</organism>
<feature type="region of interest" description="Disordered" evidence="1">
    <location>
        <begin position="390"/>
        <end position="423"/>
    </location>
</feature>
<dbReference type="InterPro" id="IPR036864">
    <property type="entry name" value="Zn2-C6_fun-type_DNA-bd_sf"/>
</dbReference>
<name>A0AAN7BY09_9PEZI</name>
<evidence type="ECO:0000313" key="3">
    <source>
        <dbReference type="Proteomes" id="UP001301958"/>
    </source>
</evidence>
<dbReference type="Proteomes" id="UP001301958">
    <property type="component" value="Unassembled WGS sequence"/>
</dbReference>
<dbReference type="InterPro" id="IPR052973">
    <property type="entry name" value="Fungal_sec-metab_reg_TF"/>
</dbReference>
<protein>
    <recommendedName>
        <fullName evidence="4">Zn(2)-C6 fungal-type domain-containing protein</fullName>
    </recommendedName>
</protein>
<reference evidence="2" key="2">
    <citation type="submission" date="2023-05" db="EMBL/GenBank/DDBJ databases">
        <authorList>
            <consortium name="Lawrence Berkeley National Laboratory"/>
            <person name="Steindorff A."/>
            <person name="Hensen N."/>
            <person name="Bonometti L."/>
            <person name="Westerberg I."/>
            <person name="Brannstrom I.O."/>
            <person name="Guillou S."/>
            <person name="Cros-Aarteil S."/>
            <person name="Calhoun S."/>
            <person name="Haridas S."/>
            <person name="Kuo A."/>
            <person name="Mondo S."/>
            <person name="Pangilinan J."/>
            <person name="Riley R."/>
            <person name="Labutti K."/>
            <person name="Andreopoulos B."/>
            <person name="Lipzen A."/>
            <person name="Chen C."/>
            <person name="Yanf M."/>
            <person name="Daum C."/>
            <person name="Ng V."/>
            <person name="Clum A."/>
            <person name="Ohm R."/>
            <person name="Martin F."/>
            <person name="Silar P."/>
            <person name="Natvig D."/>
            <person name="Lalanne C."/>
            <person name="Gautier V."/>
            <person name="Ament-Velasquez S.L."/>
            <person name="Kruys A."/>
            <person name="Hutchinson M.I."/>
            <person name="Powell A.J."/>
            <person name="Barry K."/>
            <person name="Miller A.N."/>
            <person name="Grigoriev I.V."/>
            <person name="Debuchy R."/>
            <person name="Gladieux P."/>
            <person name="Thoren M.H."/>
            <person name="Johannesson H."/>
        </authorList>
    </citation>
    <scope>NUCLEOTIDE SEQUENCE</scope>
    <source>
        <strain evidence="2">CBS 990.96</strain>
    </source>
</reference>
<sequence length="580" mass="64710">MDEFPSLAESIHCFRLPQNTTASSTTLTRQKQKYTDQVKEKVLGVRRQGACLRCRMLKIECSIQNPCEACFSSAVNSNRQRKVLSFSYCVRTRFADVNIFYCESENDKMKTDTLMQKMSSLLGRIAVPASFSLFTDEKQFNRAIKEWLTSNDFVSAAGGLGQNGSIVGLCCSNLLALQFQEEDDAAGLEELTQDFQRFLLASSISHTGAYPRYHHAGGLKVKEICAAGRLSGSRLLLRLDRTLTPQYLSKLSKSSCQVLFLFVLGAVLGMGYYSTAAAAENQDEIQSRSPEFPAEMLMYTDFQQSPTLWLTMREHLCQMLAHHLIYLGGMLGIKLDTGMEKRIIESAGRGWGKSLPEDKGNGGGGYVWGDGILQGQEGGGNEVVDAKRKGKMTTSSPMMAEQPPPPPSVWDSSPKSEIEYTPFSSSHSPLVPIACGPELAHFQYRQQSASQDWDQNPASYLDMEFDEPENYYTPPSYTEGENGSGMYMEGKIMASLPRSSTEPYYNYTREQRRQGEILTIYYTVSGKVTDSNLEYGAPKEVKRRTMWIVRTVDAGPPYGEINVHARLRGGRDLEGLRSFV</sequence>
<dbReference type="AlphaFoldDB" id="A0AAN7BY09"/>
<evidence type="ECO:0000256" key="1">
    <source>
        <dbReference type="SAM" id="MobiDB-lite"/>
    </source>
</evidence>
<dbReference type="EMBL" id="MU865291">
    <property type="protein sequence ID" value="KAK4231655.1"/>
    <property type="molecule type" value="Genomic_DNA"/>
</dbReference>
<evidence type="ECO:0008006" key="4">
    <source>
        <dbReference type="Google" id="ProtNLM"/>
    </source>
</evidence>
<dbReference type="GO" id="GO:0008270">
    <property type="term" value="F:zinc ion binding"/>
    <property type="evidence" value="ECO:0007669"/>
    <property type="project" value="InterPro"/>
</dbReference>
<evidence type="ECO:0000313" key="2">
    <source>
        <dbReference type="EMBL" id="KAK4231655.1"/>
    </source>
</evidence>
<dbReference type="GO" id="GO:0000981">
    <property type="term" value="F:DNA-binding transcription factor activity, RNA polymerase II-specific"/>
    <property type="evidence" value="ECO:0007669"/>
    <property type="project" value="InterPro"/>
</dbReference>
<accession>A0AAN7BY09</accession>
<dbReference type="PANTHER" id="PTHR35392">
    <property type="entry name" value="ZN(II)2CYS6 TRANSCRIPTION FACTOR (EUROFUNG)-RELATED-RELATED"/>
    <property type="match status" value="1"/>
</dbReference>
<comment type="caution">
    <text evidence="2">The sequence shown here is derived from an EMBL/GenBank/DDBJ whole genome shotgun (WGS) entry which is preliminary data.</text>
</comment>
<reference evidence="2" key="1">
    <citation type="journal article" date="2023" name="Mol. Phylogenet. Evol.">
        <title>Genome-scale phylogeny and comparative genomics of the fungal order Sordariales.</title>
        <authorList>
            <person name="Hensen N."/>
            <person name="Bonometti L."/>
            <person name="Westerberg I."/>
            <person name="Brannstrom I.O."/>
            <person name="Guillou S."/>
            <person name="Cros-Aarteil S."/>
            <person name="Calhoun S."/>
            <person name="Haridas S."/>
            <person name="Kuo A."/>
            <person name="Mondo S."/>
            <person name="Pangilinan J."/>
            <person name="Riley R."/>
            <person name="LaButti K."/>
            <person name="Andreopoulos B."/>
            <person name="Lipzen A."/>
            <person name="Chen C."/>
            <person name="Yan M."/>
            <person name="Daum C."/>
            <person name="Ng V."/>
            <person name="Clum A."/>
            <person name="Steindorff A."/>
            <person name="Ohm R.A."/>
            <person name="Martin F."/>
            <person name="Silar P."/>
            <person name="Natvig D.O."/>
            <person name="Lalanne C."/>
            <person name="Gautier V."/>
            <person name="Ament-Velasquez S.L."/>
            <person name="Kruys A."/>
            <person name="Hutchinson M.I."/>
            <person name="Powell A.J."/>
            <person name="Barry K."/>
            <person name="Miller A.N."/>
            <person name="Grigoriev I.V."/>
            <person name="Debuchy R."/>
            <person name="Gladieux P."/>
            <person name="Hiltunen Thoren M."/>
            <person name="Johannesson H."/>
        </authorList>
    </citation>
    <scope>NUCLEOTIDE SEQUENCE</scope>
    <source>
        <strain evidence="2">CBS 990.96</strain>
    </source>
</reference>
<keyword evidence="3" id="KW-1185">Reference proteome</keyword>
<dbReference type="Gene3D" id="4.10.240.10">
    <property type="entry name" value="Zn(2)-C6 fungal-type DNA-binding domain"/>
    <property type="match status" value="1"/>
</dbReference>
<gene>
    <name evidence="2" type="ORF">QBC38DRAFT_201063</name>
</gene>
<proteinExistence type="predicted"/>